<dbReference type="PATRIC" id="fig|626937.4.peg.2554"/>
<dbReference type="RefSeq" id="WP_066523318.1">
    <property type="nucleotide sequence ID" value="NZ_CABMOF010000015.1"/>
</dbReference>
<dbReference type="SUPFAM" id="SSF52922">
    <property type="entry name" value="TK C-terminal domain-like"/>
    <property type="match status" value="1"/>
</dbReference>
<evidence type="ECO:0000313" key="5">
    <source>
        <dbReference type="EMBL" id="KXK64517.1"/>
    </source>
</evidence>
<keyword evidence="2" id="KW-0560">Oxidoreductase</keyword>
<dbReference type="Pfam" id="PF02780">
    <property type="entry name" value="Transketolase_C"/>
    <property type="match status" value="1"/>
</dbReference>
<evidence type="ECO:0000256" key="1">
    <source>
        <dbReference type="ARBA" id="ARBA00001964"/>
    </source>
</evidence>
<dbReference type="AlphaFoldDB" id="A0A136Q1K8"/>
<dbReference type="Proteomes" id="UP000070366">
    <property type="component" value="Unassembled WGS sequence"/>
</dbReference>
<feature type="domain" description="Transketolase-like pyrimidine-binding" evidence="4">
    <location>
        <begin position="4"/>
        <end position="179"/>
    </location>
</feature>
<reference evidence="6" key="1">
    <citation type="submission" date="2016-02" db="EMBL/GenBank/DDBJ databases">
        <authorList>
            <person name="Mitreva M."/>
            <person name="Pepin K.H."/>
            <person name="Mihindukulasuriya K.A."/>
            <person name="Fulton R."/>
            <person name="Fronick C."/>
            <person name="O'Laughlin M."/>
            <person name="Miner T."/>
            <person name="Herter B."/>
            <person name="Rosa B.A."/>
            <person name="Cordes M."/>
            <person name="Tomlinson C."/>
            <person name="Wollam A."/>
            <person name="Palsikar V.B."/>
            <person name="Mardis E.R."/>
            <person name="Wilson R.K."/>
        </authorList>
    </citation>
    <scope>NUCLEOTIDE SEQUENCE [LARGE SCALE GENOMIC DNA]</scope>
    <source>
        <strain evidence="6">DSM 22607</strain>
    </source>
</reference>
<dbReference type="InterPro" id="IPR029061">
    <property type="entry name" value="THDP-binding"/>
</dbReference>
<evidence type="ECO:0000259" key="4">
    <source>
        <dbReference type="SMART" id="SM00861"/>
    </source>
</evidence>
<dbReference type="FunFam" id="3.40.50.970:FF:000001">
    <property type="entry name" value="Pyruvate dehydrogenase E1 beta subunit"/>
    <property type="match status" value="1"/>
</dbReference>
<dbReference type="OrthoDB" id="8732661at2"/>
<dbReference type="EMBL" id="LSZW01000064">
    <property type="protein sequence ID" value="KXK64517.1"/>
    <property type="molecule type" value="Genomic_DNA"/>
</dbReference>
<proteinExistence type="predicted"/>
<dbReference type="CDD" id="cd07036">
    <property type="entry name" value="TPP_PYR_E1-PDHc-beta_like"/>
    <property type="match status" value="1"/>
</dbReference>
<dbReference type="GO" id="GO:0016491">
    <property type="term" value="F:oxidoreductase activity"/>
    <property type="evidence" value="ECO:0007669"/>
    <property type="project" value="UniProtKB-KW"/>
</dbReference>
<protein>
    <submittedName>
        <fullName evidence="5">TPP-dependent acetoin dehydrogenase complex, E1 component, beta subunit</fullName>
    </submittedName>
</protein>
<sequence length="330" mass="35993">MAVITVRQALNDAFKEEMKIDPTIIMMGCDIGVRGGPFGITLDLMNLYGKDRVIDTPISEPAFVGACVGAAATGLRPVAEVLYSDWITLGMDQLVNMAAKMRYMFGGKVHMPLVVRAPFGAGGGIAAQHSQSFEAWFNHVPGFKVVAPIEPYDVKGMMKTALRDDNPVIFFEHKRSYQIKGEVPDGEEGETYTVPFGKAAVRREGTDVTIVAYSMMALRAKKAAEELAKEGVSCEVIDLISLLPLDYETVMNSIGKTNRVVVCQEANLRGGMAGDIVSEIIDRGFDLLDAPPVRVGALNVPMPYNKGLEDLCIPDEQKIKDAVYKVLDNR</sequence>
<dbReference type="InterPro" id="IPR033248">
    <property type="entry name" value="Transketolase_C"/>
</dbReference>
<dbReference type="Gene3D" id="3.40.50.970">
    <property type="match status" value="1"/>
</dbReference>
<keyword evidence="3" id="KW-0786">Thiamine pyrophosphate</keyword>
<dbReference type="Pfam" id="PF02779">
    <property type="entry name" value="Transket_pyr"/>
    <property type="match status" value="1"/>
</dbReference>
<organism evidence="5 6">
    <name type="scientific">Christensenella minuta</name>
    <dbReference type="NCBI Taxonomy" id="626937"/>
    <lineage>
        <taxon>Bacteria</taxon>
        <taxon>Bacillati</taxon>
        <taxon>Bacillota</taxon>
        <taxon>Clostridia</taxon>
        <taxon>Christensenellales</taxon>
        <taxon>Christensenellaceae</taxon>
        <taxon>Christensenella</taxon>
    </lineage>
</organism>
<dbReference type="STRING" id="626937.HMPREF3293_02596"/>
<keyword evidence="6" id="KW-1185">Reference proteome</keyword>
<dbReference type="InterPro" id="IPR005475">
    <property type="entry name" value="Transketolase-like_Pyr-bd"/>
</dbReference>
<gene>
    <name evidence="5" type="ORF">HMPREF3293_02596</name>
</gene>
<dbReference type="InterPro" id="IPR009014">
    <property type="entry name" value="Transketo_C/PFOR_II"/>
</dbReference>
<name>A0A136Q1K8_9FIRM</name>
<dbReference type="NCBIfam" id="NF006667">
    <property type="entry name" value="PRK09212.1"/>
    <property type="match status" value="1"/>
</dbReference>
<dbReference type="FunFam" id="3.40.50.920:FF:000001">
    <property type="entry name" value="Pyruvate dehydrogenase E1 beta subunit"/>
    <property type="match status" value="1"/>
</dbReference>
<comment type="caution">
    <text evidence="5">The sequence shown here is derived from an EMBL/GenBank/DDBJ whole genome shotgun (WGS) entry which is preliminary data.</text>
</comment>
<comment type="cofactor">
    <cofactor evidence="1">
        <name>thiamine diphosphate</name>
        <dbReference type="ChEBI" id="CHEBI:58937"/>
    </cofactor>
</comment>
<evidence type="ECO:0000256" key="2">
    <source>
        <dbReference type="ARBA" id="ARBA00023002"/>
    </source>
</evidence>
<evidence type="ECO:0000313" key="6">
    <source>
        <dbReference type="Proteomes" id="UP000070366"/>
    </source>
</evidence>
<dbReference type="KEGG" id="cmiu:B1H56_00490"/>
<dbReference type="Gene3D" id="3.40.50.920">
    <property type="match status" value="1"/>
</dbReference>
<dbReference type="SUPFAM" id="SSF52518">
    <property type="entry name" value="Thiamin diphosphate-binding fold (THDP-binding)"/>
    <property type="match status" value="1"/>
</dbReference>
<dbReference type="PANTHER" id="PTHR43257:SF2">
    <property type="entry name" value="PYRUVATE DEHYDROGENASE E1 COMPONENT SUBUNIT BETA"/>
    <property type="match status" value="1"/>
</dbReference>
<evidence type="ECO:0000256" key="3">
    <source>
        <dbReference type="ARBA" id="ARBA00023052"/>
    </source>
</evidence>
<dbReference type="SMART" id="SM00861">
    <property type="entry name" value="Transket_pyr"/>
    <property type="match status" value="1"/>
</dbReference>
<accession>A0A136Q1K8</accession>
<dbReference type="PANTHER" id="PTHR43257">
    <property type="entry name" value="PYRUVATE DEHYDROGENASE E1 COMPONENT BETA SUBUNIT"/>
    <property type="match status" value="1"/>
</dbReference>